<accession>A0A662DEY6</accession>
<dbReference type="InterPro" id="IPR052716">
    <property type="entry name" value="MOSC_domain"/>
</dbReference>
<dbReference type="PROSITE" id="PS51340">
    <property type="entry name" value="MOSC"/>
    <property type="match status" value="1"/>
</dbReference>
<sequence length="156" mass="17772">MEGRIISINISREKGTFKKPVERAYLRRQYGILGDAHAGKWHRQVSLLSWESVKKFTISRKISREFHPGDFAENITVDIDLSCLKIGDCIKLGHDVLIKVTQIGKKCHRDCAIYKEIGKCLMPEEGIFAEVLEGGEIRIGDKIKVVNDENRNNYGK</sequence>
<dbReference type="AlphaFoldDB" id="A0A662DEY6"/>
<dbReference type="SUPFAM" id="SSF50800">
    <property type="entry name" value="PK beta-barrel domain-like"/>
    <property type="match status" value="1"/>
</dbReference>
<dbReference type="GO" id="GO:0030151">
    <property type="term" value="F:molybdenum ion binding"/>
    <property type="evidence" value="ECO:0007669"/>
    <property type="project" value="InterPro"/>
</dbReference>
<proteinExistence type="predicted"/>
<reference evidence="2 3" key="1">
    <citation type="submission" date="2018-06" db="EMBL/GenBank/DDBJ databases">
        <title>Extensive metabolic versatility and redundancy in microbially diverse, dynamic hydrothermal sediments.</title>
        <authorList>
            <person name="Dombrowski N."/>
            <person name="Teske A."/>
            <person name="Baker B.J."/>
        </authorList>
    </citation>
    <scope>NUCLEOTIDE SEQUENCE [LARGE SCALE GENOMIC DNA]</scope>
    <source>
        <strain evidence="2">B19_G9</strain>
    </source>
</reference>
<dbReference type="EMBL" id="QMQB01000125">
    <property type="protein sequence ID" value="RLE12883.1"/>
    <property type="molecule type" value="Genomic_DNA"/>
</dbReference>
<dbReference type="Proteomes" id="UP000267654">
    <property type="component" value="Unassembled WGS sequence"/>
</dbReference>
<evidence type="ECO:0000259" key="1">
    <source>
        <dbReference type="PROSITE" id="PS51340"/>
    </source>
</evidence>
<evidence type="ECO:0000313" key="3">
    <source>
        <dbReference type="Proteomes" id="UP000267654"/>
    </source>
</evidence>
<name>A0A662DEY6_UNCAE</name>
<comment type="caution">
    <text evidence="2">The sequence shown here is derived from an EMBL/GenBank/DDBJ whole genome shotgun (WGS) entry which is preliminary data.</text>
</comment>
<dbReference type="GO" id="GO:0003824">
    <property type="term" value="F:catalytic activity"/>
    <property type="evidence" value="ECO:0007669"/>
    <property type="project" value="InterPro"/>
</dbReference>
<protein>
    <submittedName>
        <fullName evidence="2">MOSC domain-containing protein</fullName>
    </submittedName>
</protein>
<dbReference type="GO" id="GO:0030170">
    <property type="term" value="F:pyridoxal phosphate binding"/>
    <property type="evidence" value="ECO:0007669"/>
    <property type="project" value="InterPro"/>
</dbReference>
<dbReference type="Gene3D" id="2.40.33.20">
    <property type="entry name" value="PK beta-barrel domain-like"/>
    <property type="match status" value="1"/>
</dbReference>
<dbReference type="InterPro" id="IPR011037">
    <property type="entry name" value="Pyrv_Knase-like_insert_dom_sf"/>
</dbReference>
<gene>
    <name evidence="2" type="ORF">DRI96_03860</name>
</gene>
<dbReference type="PANTHER" id="PTHR36930:SF1">
    <property type="entry name" value="MOSC DOMAIN-CONTAINING PROTEIN"/>
    <property type="match status" value="1"/>
</dbReference>
<dbReference type="PANTHER" id="PTHR36930">
    <property type="entry name" value="METAL-SULFUR CLUSTER BIOSYNTHESIS PROTEINS YUAD-RELATED"/>
    <property type="match status" value="1"/>
</dbReference>
<dbReference type="InterPro" id="IPR005302">
    <property type="entry name" value="MoCF_Sase_C"/>
</dbReference>
<organism evidence="2 3">
    <name type="scientific">Aerophobetes bacterium</name>
    <dbReference type="NCBI Taxonomy" id="2030807"/>
    <lineage>
        <taxon>Bacteria</taxon>
        <taxon>Candidatus Aerophobota</taxon>
    </lineage>
</organism>
<dbReference type="Pfam" id="PF03473">
    <property type="entry name" value="MOSC"/>
    <property type="match status" value="1"/>
</dbReference>
<evidence type="ECO:0000313" key="2">
    <source>
        <dbReference type="EMBL" id="RLE12883.1"/>
    </source>
</evidence>
<feature type="domain" description="MOSC" evidence="1">
    <location>
        <begin position="18"/>
        <end position="146"/>
    </location>
</feature>